<name>A0ABT0ZQ27_9LACO</name>
<keyword evidence="1" id="KW-1133">Transmembrane helix</keyword>
<organism evidence="2 3">
    <name type="scientific">Fructobacillus apis</name>
    <dbReference type="NCBI Taxonomy" id="2935017"/>
    <lineage>
        <taxon>Bacteria</taxon>
        <taxon>Bacillati</taxon>
        <taxon>Bacillota</taxon>
        <taxon>Bacilli</taxon>
        <taxon>Lactobacillales</taxon>
        <taxon>Lactobacillaceae</taxon>
        <taxon>Fructobacillus</taxon>
    </lineage>
</organism>
<keyword evidence="3" id="KW-1185">Reference proteome</keyword>
<evidence type="ECO:0000313" key="3">
    <source>
        <dbReference type="Proteomes" id="UP001523234"/>
    </source>
</evidence>
<proteinExistence type="predicted"/>
<keyword evidence="1" id="KW-0472">Membrane</keyword>
<evidence type="ECO:0008006" key="4">
    <source>
        <dbReference type="Google" id="ProtNLM"/>
    </source>
</evidence>
<feature type="transmembrane region" description="Helical" evidence="1">
    <location>
        <begin position="65"/>
        <end position="89"/>
    </location>
</feature>
<feature type="transmembrane region" description="Helical" evidence="1">
    <location>
        <begin position="131"/>
        <end position="149"/>
    </location>
</feature>
<feature type="transmembrane region" description="Helical" evidence="1">
    <location>
        <begin position="42"/>
        <end position="58"/>
    </location>
</feature>
<dbReference type="EMBL" id="JAMWYK010000002">
    <property type="protein sequence ID" value="MCO0832098.1"/>
    <property type="molecule type" value="Genomic_DNA"/>
</dbReference>
<feature type="transmembrane region" description="Helical" evidence="1">
    <location>
        <begin position="155"/>
        <end position="177"/>
    </location>
</feature>
<feature type="transmembrane region" description="Helical" evidence="1">
    <location>
        <begin position="101"/>
        <end position="119"/>
    </location>
</feature>
<sequence length="193" mass="22086">MLRFNASSLTMLDAVFSIAVQAVAGTKFGALLIPAYVLKNFWFVWVLSLLWAGFLRALGYKVGFWWSLACLTILIGITWGWSLLTFFYWDDGPVMLQMMPSVAMVSWVFLLFQVQQILVVRFHVARWVKRLIGWFFAFIFLLCAAASVVEYDMPTTTIIGAVLLGYPIFRLSASLYIRLAKHWQQFFGVDGKI</sequence>
<reference evidence="2 3" key="1">
    <citation type="submission" date="2022-06" db="EMBL/GenBank/DDBJ databases">
        <title>Fructobacillus taiwanensis sp. nov., isolated from the honeybee.</title>
        <authorList>
            <person name="Chen Y.-S."/>
            <person name="Wang L.-T."/>
            <person name="Lee Y.-S."/>
            <person name="Chang Y.-C."/>
            <person name="Wu H.-C."/>
            <person name="Liao C.-Y."/>
            <person name="Chen W.-H."/>
            <person name="Deng J.-N."/>
            <person name="Wang Y.-H."/>
        </authorList>
    </citation>
    <scope>NUCLEOTIDE SEQUENCE [LARGE SCALE GENOMIC DNA]</scope>
    <source>
        <strain evidence="2 3">W13</strain>
    </source>
</reference>
<dbReference type="RefSeq" id="WP_252442923.1">
    <property type="nucleotide sequence ID" value="NZ_JAMWYK010000002.1"/>
</dbReference>
<protein>
    <recommendedName>
        <fullName evidence="4">Integral membrane protein</fullName>
    </recommendedName>
</protein>
<dbReference type="Proteomes" id="UP001523234">
    <property type="component" value="Unassembled WGS sequence"/>
</dbReference>
<accession>A0ABT0ZQ27</accession>
<keyword evidence="1" id="KW-0812">Transmembrane</keyword>
<comment type="caution">
    <text evidence="2">The sequence shown here is derived from an EMBL/GenBank/DDBJ whole genome shotgun (WGS) entry which is preliminary data.</text>
</comment>
<feature type="transmembrane region" description="Helical" evidence="1">
    <location>
        <begin position="12"/>
        <end position="36"/>
    </location>
</feature>
<evidence type="ECO:0000313" key="2">
    <source>
        <dbReference type="EMBL" id="MCO0832098.1"/>
    </source>
</evidence>
<gene>
    <name evidence="2" type="ORF">NFX39_03205</name>
</gene>
<evidence type="ECO:0000256" key="1">
    <source>
        <dbReference type="SAM" id="Phobius"/>
    </source>
</evidence>